<dbReference type="Proteomes" id="UP000051442">
    <property type="component" value="Unassembled WGS sequence"/>
</dbReference>
<comment type="similarity">
    <text evidence="1">Belongs to the cycloisomerase 2 family.</text>
</comment>
<dbReference type="EMBL" id="AYZM01000178">
    <property type="protein sequence ID" value="KRN15613.1"/>
    <property type="molecule type" value="Genomic_DNA"/>
</dbReference>
<evidence type="ECO:0000313" key="2">
    <source>
        <dbReference type="EMBL" id="KRN15613.1"/>
    </source>
</evidence>
<dbReference type="OrthoDB" id="9790815at2"/>
<dbReference type="RefSeq" id="WP_054737345.1">
    <property type="nucleotide sequence ID" value="NZ_AYZM01000178.1"/>
</dbReference>
<dbReference type="InterPro" id="IPR019405">
    <property type="entry name" value="Lactonase_7-beta_prop"/>
</dbReference>
<dbReference type="InterPro" id="IPR011048">
    <property type="entry name" value="Haem_d1_sf"/>
</dbReference>
<dbReference type="SUPFAM" id="SSF51004">
    <property type="entry name" value="C-terminal (heme d1) domain of cytochrome cd1-nitrite reductase"/>
    <property type="match status" value="1"/>
</dbReference>
<accession>A0A0R2ETA6</accession>
<dbReference type="PANTHER" id="PTHR30344:SF1">
    <property type="entry name" value="6-PHOSPHOGLUCONOLACTONASE"/>
    <property type="match status" value="1"/>
</dbReference>
<dbReference type="Gene3D" id="2.130.10.10">
    <property type="entry name" value="YVTN repeat-like/Quinoprotein amine dehydrogenase"/>
    <property type="match status" value="1"/>
</dbReference>
<keyword evidence="3" id="KW-1185">Reference proteome</keyword>
<organism evidence="2 3">
    <name type="scientific">Secundilactobacillus similis DSM 23365 = JCM 2765</name>
    <dbReference type="NCBI Taxonomy" id="1423804"/>
    <lineage>
        <taxon>Bacteria</taxon>
        <taxon>Bacillati</taxon>
        <taxon>Bacillota</taxon>
        <taxon>Bacilli</taxon>
        <taxon>Lactobacillales</taxon>
        <taxon>Lactobacillaceae</taxon>
        <taxon>Secundilactobacillus</taxon>
    </lineage>
</organism>
<dbReference type="InterPro" id="IPR050282">
    <property type="entry name" value="Cycloisomerase_2"/>
</dbReference>
<dbReference type="STRING" id="1423804.FD14_GL002957"/>
<dbReference type="GO" id="GO:0017057">
    <property type="term" value="F:6-phosphogluconolactonase activity"/>
    <property type="evidence" value="ECO:0007669"/>
    <property type="project" value="TreeGrafter"/>
</dbReference>
<dbReference type="GO" id="GO:0005829">
    <property type="term" value="C:cytosol"/>
    <property type="evidence" value="ECO:0007669"/>
    <property type="project" value="TreeGrafter"/>
</dbReference>
<dbReference type="PATRIC" id="fig|1423804.4.peg.3183"/>
<gene>
    <name evidence="2" type="ORF">FD14_GL002957</name>
</gene>
<proteinExistence type="inferred from homology"/>
<sequence>MIETFLIGTYTKKSSEGVYQLELDTTAKQLQHLELVGKSGNPTYVAESKAHKVYAIDAESEDGKKIGGLKVFDASAAPFTEISKNLTPGSSPAYVSVDEAHQFVFTANYHTGVVTVYKIAADGTLTVADTVTHTGNGPRPEQQDGAHPHYADLTPDNRLVVCDLGNDTVTVYNLSDDGKLSEQSKFTCEAGFGPRHIVFNTAKNVAYLVGELSSNVSVLAYDEAAGSFTLQQTLKTIPADWTAHNGAAAIRLSSDNQFVYVSNRGFNTLATFKVEANGQLTLIDQTSVEGDFPRDFNFNADESFVIVVNQNTNNATLYTRDAATGKLTMVQKDFTVPEGVCVAPRA</sequence>
<dbReference type="PANTHER" id="PTHR30344">
    <property type="entry name" value="6-PHOSPHOGLUCONOLACTONASE-RELATED"/>
    <property type="match status" value="1"/>
</dbReference>
<comment type="caution">
    <text evidence="2">The sequence shown here is derived from an EMBL/GenBank/DDBJ whole genome shotgun (WGS) entry which is preliminary data.</text>
</comment>
<name>A0A0R2ETA6_9LACO</name>
<dbReference type="InterPro" id="IPR015943">
    <property type="entry name" value="WD40/YVTN_repeat-like_dom_sf"/>
</dbReference>
<protein>
    <submittedName>
        <fullName evidence="2">3-carboxymuconate cyclase</fullName>
    </submittedName>
</protein>
<dbReference type="Pfam" id="PF10282">
    <property type="entry name" value="Lactonase"/>
    <property type="match status" value="1"/>
</dbReference>
<evidence type="ECO:0000313" key="3">
    <source>
        <dbReference type="Proteomes" id="UP000051442"/>
    </source>
</evidence>
<reference evidence="2 3" key="1">
    <citation type="journal article" date="2015" name="Genome Announc.">
        <title>Expanding the biotechnology potential of lactobacilli through comparative genomics of 213 strains and associated genera.</title>
        <authorList>
            <person name="Sun Z."/>
            <person name="Harris H.M."/>
            <person name="McCann A."/>
            <person name="Guo C."/>
            <person name="Argimon S."/>
            <person name="Zhang W."/>
            <person name="Yang X."/>
            <person name="Jeffery I.B."/>
            <person name="Cooney J.C."/>
            <person name="Kagawa T.F."/>
            <person name="Liu W."/>
            <person name="Song Y."/>
            <person name="Salvetti E."/>
            <person name="Wrobel A."/>
            <person name="Rasinkangas P."/>
            <person name="Parkhill J."/>
            <person name="Rea M.C."/>
            <person name="O'Sullivan O."/>
            <person name="Ritari J."/>
            <person name="Douillard F.P."/>
            <person name="Paul Ross R."/>
            <person name="Yang R."/>
            <person name="Briner A.E."/>
            <person name="Felis G.E."/>
            <person name="de Vos W.M."/>
            <person name="Barrangou R."/>
            <person name="Klaenhammer T.R."/>
            <person name="Caufield P.W."/>
            <person name="Cui Y."/>
            <person name="Zhang H."/>
            <person name="O'Toole P.W."/>
        </authorList>
    </citation>
    <scope>NUCLEOTIDE SEQUENCE [LARGE SCALE GENOMIC DNA]</scope>
    <source>
        <strain evidence="2 3">DSM 23365</strain>
    </source>
</reference>
<dbReference type="AlphaFoldDB" id="A0A0R2ETA6"/>
<evidence type="ECO:0000256" key="1">
    <source>
        <dbReference type="ARBA" id="ARBA00005564"/>
    </source>
</evidence>